<dbReference type="EMBL" id="JAIWYP010000006">
    <property type="protein sequence ID" value="KAH3804907.1"/>
    <property type="molecule type" value="Genomic_DNA"/>
</dbReference>
<evidence type="ECO:0008006" key="3">
    <source>
        <dbReference type="Google" id="ProtNLM"/>
    </source>
</evidence>
<keyword evidence="2" id="KW-1185">Reference proteome</keyword>
<proteinExistence type="predicted"/>
<evidence type="ECO:0000313" key="1">
    <source>
        <dbReference type="EMBL" id="KAH3804907.1"/>
    </source>
</evidence>
<comment type="caution">
    <text evidence="1">The sequence shown here is derived from an EMBL/GenBank/DDBJ whole genome shotgun (WGS) entry which is preliminary data.</text>
</comment>
<evidence type="ECO:0000313" key="2">
    <source>
        <dbReference type="Proteomes" id="UP000828390"/>
    </source>
</evidence>
<reference evidence="1" key="2">
    <citation type="submission" date="2020-11" db="EMBL/GenBank/DDBJ databases">
        <authorList>
            <person name="McCartney M.A."/>
            <person name="Auch B."/>
            <person name="Kono T."/>
            <person name="Mallez S."/>
            <person name="Becker A."/>
            <person name="Gohl D.M."/>
            <person name="Silverstein K.A.T."/>
            <person name="Koren S."/>
            <person name="Bechman K.B."/>
            <person name="Herman A."/>
            <person name="Abrahante J.E."/>
            <person name="Garbe J."/>
        </authorList>
    </citation>
    <scope>NUCLEOTIDE SEQUENCE</scope>
    <source>
        <strain evidence="1">Duluth1</strain>
        <tissue evidence="1">Whole animal</tissue>
    </source>
</reference>
<protein>
    <recommendedName>
        <fullName evidence="3">HTH CENPB-type domain-containing protein</fullName>
    </recommendedName>
</protein>
<dbReference type="Proteomes" id="UP000828390">
    <property type="component" value="Unassembled WGS sequence"/>
</dbReference>
<sequence length="162" mass="18523">MKNLPVRRVALQYSIPYQTLRDRISGRVDPNKFLKETIFTHDEELGLVEHAEIYARLGYGLSNTAMQKLGGELAHHLGRSDTEKPLSNCWLYGFLKRWESRISTLKPSALESNRAKYSTPEVVEQFFNNLEAAVAEYGLQERPDCIFNPMKPESPQSIVPLI</sequence>
<accession>A0A9D4JEJ6</accession>
<organism evidence="1 2">
    <name type="scientific">Dreissena polymorpha</name>
    <name type="common">Zebra mussel</name>
    <name type="synonym">Mytilus polymorpha</name>
    <dbReference type="NCBI Taxonomy" id="45954"/>
    <lineage>
        <taxon>Eukaryota</taxon>
        <taxon>Metazoa</taxon>
        <taxon>Spiralia</taxon>
        <taxon>Lophotrochozoa</taxon>
        <taxon>Mollusca</taxon>
        <taxon>Bivalvia</taxon>
        <taxon>Autobranchia</taxon>
        <taxon>Heteroconchia</taxon>
        <taxon>Euheterodonta</taxon>
        <taxon>Imparidentia</taxon>
        <taxon>Neoheterodontei</taxon>
        <taxon>Myida</taxon>
        <taxon>Dreissenoidea</taxon>
        <taxon>Dreissenidae</taxon>
        <taxon>Dreissena</taxon>
    </lineage>
</organism>
<name>A0A9D4JEJ6_DREPO</name>
<reference evidence="1" key="1">
    <citation type="journal article" date="2019" name="bioRxiv">
        <title>The Genome of the Zebra Mussel, Dreissena polymorpha: A Resource for Invasive Species Research.</title>
        <authorList>
            <person name="McCartney M.A."/>
            <person name="Auch B."/>
            <person name="Kono T."/>
            <person name="Mallez S."/>
            <person name="Zhang Y."/>
            <person name="Obille A."/>
            <person name="Becker A."/>
            <person name="Abrahante J.E."/>
            <person name="Garbe J."/>
            <person name="Badalamenti J.P."/>
            <person name="Herman A."/>
            <person name="Mangelson H."/>
            <person name="Liachko I."/>
            <person name="Sullivan S."/>
            <person name="Sone E.D."/>
            <person name="Koren S."/>
            <person name="Silverstein K.A.T."/>
            <person name="Beckman K.B."/>
            <person name="Gohl D.M."/>
        </authorList>
    </citation>
    <scope>NUCLEOTIDE SEQUENCE</scope>
    <source>
        <strain evidence="1">Duluth1</strain>
        <tissue evidence="1">Whole animal</tissue>
    </source>
</reference>
<dbReference type="AlphaFoldDB" id="A0A9D4JEJ6"/>
<gene>
    <name evidence="1" type="ORF">DPMN_133199</name>
</gene>